<evidence type="ECO:0000313" key="2">
    <source>
        <dbReference type="Proteomes" id="UP000605676"/>
    </source>
</evidence>
<evidence type="ECO:0000313" key="1">
    <source>
        <dbReference type="EMBL" id="MBK3520007.1"/>
    </source>
</evidence>
<accession>A0ABS1HQP9</accession>
<dbReference type="EMBL" id="JAENRR010000121">
    <property type="protein sequence ID" value="MBK3520007.1"/>
    <property type="molecule type" value="Genomic_DNA"/>
</dbReference>
<dbReference type="PANTHER" id="PTHR41349">
    <property type="match status" value="1"/>
</dbReference>
<dbReference type="PANTHER" id="PTHR41349:SF1">
    <property type="entry name" value="PROTEIN CBG08683"/>
    <property type="match status" value="1"/>
</dbReference>
<dbReference type="Proteomes" id="UP000605676">
    <property type="component" value="Unassembled WGS sequence"/>
</dbReference>
<proteinExistence type="predicted"/>
<dbReference type="RefSeq" id="WP_200467223.1">
    <property type="nucleotide sequence ID" value="NZ_JAENRR010000121.1"/>
</dbReference>
<protein>
    <recommendedName>
        <fullName evidence="3">Endonuclease/exonuclease/phosphatase domain-containing protein</fullName>
    </recommendedName>
</protein>
<comment type="caution">
    <text evidence="1">The sequence shown here is derived from an EMBL/GenBank/DDBJ whole genome shotgun (WGS) entry which is preliminary data.</text>
</comment>
<evidence type="ECO:0008006" key="3">
    <source>
        <dbReference type="Google" id="ProtNLM"/>
    </source>
</evidence>
<gene>
    <name evidence="1" type="ORF">JIV24_21930</name>
</gene>
<dbReference type="PROSITE" id="PS51257">
    <property type="entry name" value="PROKAR_LIPOPROTEIN"/>
    <property type="match status" value="1"/>
</dbReference>
<name>A0ABS1HQP9_9BACT</name>
<dbReference type="InterPro" id="IPR036691">
    <property type="entry name" value="Endo/exonu/phosph_ase_sf"/>
</dbReference>
<dbReference type="SUPFAM" id="SSF56219">
    <property type="entry name" value="DNase I-like"/>
    <property type="match status" value="1"/>
</dbReference>
<organism evidence="1 2">
    <name type="scientific">Carboxylicivirga marina</name>
    <dbReference type="NCBI Taxonomy" id="2800988"/>
    <lineage>
        <taxon>Bacteria</taxon>
        <taxon>Pseudomonadati</taxon>
        <taxon>Bacteroidota</taxon>
        <taxon>Bacteroidia</taxon>
        <taxon>Marinilabiliales</taxon>
        <taxon>Marinilabiliaceae</taxon>
        <taxon>Carboxylicivirga</taxon>
    </lineage>
</organism>
<keyword evidence="2" id="KW-1185">Reference proteome</keyword>
<dbReference type="Gene3D" id="3.60.10.10">
    <property type="entry name" value="Endonuclease/exonuclease/phosphatase"/>
    <property type="match status" value="1"/>
</dbReference>
<sequence length="186" mass="21670">MKLLERFFFTLGMLFLLNTLLGCVQEKEEMELRVLQFNIWHEGTKVKNGFDAIVDEIIRSKADLVSLSEVRNYNGINFTEKLTTTLMDKGHHFYEYKNDDSNLISRFPILQHSYLYSLKNDKGSIIKAVIDVEGQEVVFCSAHLDYTNYACYLPRGYSCKTWSELSKTKCIRLSFCSQSRDNIFKV</sequence>
<reference evidence="1 2" key="1">
    <citation type="submission" date="2021-01" db="EMBL/GenBank/DDBJ databases">
        <title>Carboxyliciviraga sp.nov., isolated from coastal sediments.</title>
        <authorList>
            <person name="Lu D."/>
            <person name="Zhang T."/>
        </authorList>
    </citation>
    <scope>NUCLEOTIDE SEQUENCE [LARGE SCALE GENOMIC DNA]</scope>
    <source>
        <strain evidence="1 2">N1Y132</strain>
    </source>
</reference>